<evidence type="ECO:0000313" key="3">
    <source>
        <dbReference type="Proteomes" id="UP000193925"/>
    </source>
</evidence>
<reference evidence="1" key="1">
    <citation type="submission" date="2014-03" db="EMBL/GenBank/DDBJ databases">
        <authorList>
            <person name="Genoscope - CEA"/>
        </authorList>
    </citation>
    <scope>NUCLEOTIDE SEQUENCE [LARGE SCALE GENOMIC DNA]</scope>
    <source>
        <strain evidence="1">CF27</strain>
    </source>
</reference>
<organism evidence="1">
    <name type="scientific">Acidithiobacillus ferrivorans</name>
    <dbReference type="NCBI Taxonomy" id="160808"/>
    <lineage>
        <taxon>Bacteria</taxon>
        <taxon>Pseudomonadati</taxon>
        <taxon>Pseudomonadota</taxon>
        <taxon>Acidithiobacillia</taxon>
        <taxon>Acidithiobacillales</taxon>
        <taxon>Acidithiobacillaceae</taxon>
        <taxon>Acidithiobacillus</taxon>
    </lineage>
</organism>
<proteinExistence type="predicted"/>
<dbReference type="EMBL" id="LT841305">
    <property type="protein sequence ID" value="SMH64485.1"/>
    <property type="molecule type" value="Genomic_DNA"/>
</dbReference>
<name>A0A060UUL9_9PROT</name>
<dbReference type="EMBL" id="CCCS020000035">
    <property type="protein sequence ID" value="CDQ10458.1"/>
    <property type="molecule type" value="Genomic_DNA"/>
</dbReference>
<evidence type="ECO:0000313" key="1">
    <source>
        <dbReference type="EMBL" id="CDQ10458.1"/>
    </source>
</evidence>
<keyword evidence="3" id="KW-1185">Reference proteome</keyword>
<dbReference type="Proteomes" id="UP000193925">
    <property type="component" value="Chromosome AFERRI"/>
</dbReference>
<dbReference type="AlphaFoldDB" id="A0A060UUL9"/>
<protein>
    <submittedName>
        <fullName evidence="1">Uncharacterized protein</fullName>
    </submittedName>
</protein>
<reference evidence="1" key="2">
    <citation type="submission" date="2014-07" db="EMBL/GenBank/DDBJ databases">
        <title>Initial genome analysis of the psychrotolerant acidophile Acidithiobacillus ferrivorans CF27: insights into iron and sulfur oxidation pathways and into biofilm formation.</title>
        <authorList>
            <person name="Talla E."/>
            <person name="Hedrich S."/>
            <person name="Mangenot S."/>
            <person name="Ji B."/>
            <person name="Johnson D.B."/>
            <person name="Barbe V."/>
            <person name="Bonnefoy V."/>
        </authorList>
    </citation>
    <scope>NUCLEOTIDE SEQUENCE [LARGE SCALE GENOMIC DNA]</scope>
    <source>
        <strain evidence="1">CF27</strain>
    </source>
</reference>
<evidence type="ECO:0000313" key="2">
    <source>
        <dbReference type="EMBL" id="SMH64485.1"/>
    </source>
</evidence>
<reference evidence="2 3" key="3">
    <citation type="submission" date="2017-03" db="EMBL/GenBank/DDBJ databases">
        <authorList>
            <person name="Regsiter A."/>
            <person name="William W."/>
        </authorList>
    </citation>
    <scope>NUCLEOTIDE SEQUENCE [LARGE SCALE GENOMIC DNA]</scope>
    <source>
        <strain evidence="2">PRJEB5721</strain>
    </source>
</reference>
<gene>
    <name evidence="2" type="ORF">AFERRI_10518</name>
    <name evidence="1" type="ORF">AFERRI_400239</name>
</gene>
<accession>A0A060UUL9</accession>
<sequence>MSYHNGFHSWFFVNRRRYEGEAMLIQAGIEPVGPGVFQKD</sequence>